<evidence type="ECO:0000313" key="7">
    <source>
        <dbReference type="Proteomes" id="UP000324897"/>
    </source>
</evidence>
<evidence type="ECO:0000256" key="1">
    <source>
        <dbReference type="ARBA" id="ARBA00007606"/>
    </source>
</evidence>
<reference evidence="6 7" key="1">
    <citation type="journal article" date="2019" name="Sci. Rep.">
        <title>A high-quality genome of Eragrostis curvula grass provides insights into Poaceae evolution and supports new strategies to enhance forage quality.</title>
        <authorList>
            <person name="Carballo J."/>
            <person name="Santos B.A.C.M."/>
            <person name="Zappacosta D."/>
            <person name="Garbus I."/>
            <person name="Selva J.P."/>
            <person name="Gallo C.A."/>
            <person name="Diaz A."/>
            <person name="Albertini E."/>
            <person name="Caccamo M."/>
            <person name="Echenique V."/>
        </authorList>
    </citation>
    <scope>NUCLEOTIDE SEQUENCE [LARGE SCALE GENOMIC DNA]</scope>
    <source>
        <strain evidence="7">cv. Victoria</strain>
        <tissue evidence="6">Leaf</tissue>
    </source>
</reference>
<dbReference type="SUPFAM" id="SSF49899">
    <property type="entry name" value="Concanavalin A-like lectins/glucanases"/>
    <property type="match status" value="1"/>
</dbReference>
<keyword evidence="4" id="KW-0732">Signal</keyword>
<protein>
    <recommendedName>
        <fullName evidence="5">Legume lectin domain-containing protein</fullName>
    </recommendedName>
</protein>
<keyword evidence="2" id="KW-0430">Lectin</keyword>
<feature type="domain" description="Legume lectin" evidence="5">
    <location>
        <begin position="41"/>
        <end position="270"/>
    </location>
</feature>
<evidence type="ECO:0000256" key="4">
    <source>
        <dbReference type="SAM" id="SignalP"/>
    </source>
</evidence>
<proteinExistence type="inferred from homology"/>
<feature type="chain" id="PRO_5023811242" description="Legume lectin domain-containing protein" evidence="4">
    <location>
        <begin position="26"/>
        <end position="342"/>
    </location>
</feature>
<dbReference type="InterPro" id="IPR013320">
    <property type="entry name" value="ConA-like_dom_sf"/>
</dbReference>
<dbReference type="Gene3D" id="2.60.120.200">
    <property type="match status" value="1"/>
</dbReference>
<accession>A0A5J9SEC4</accession>
<dbReference type="AlphaFoldDB" id="A0A5J9SEC4"/>
<feature type="non-terminal residue" evidence="6">
    <location>
        <position position="1"/>
    </location>
</feature>
<keyword evidence="7" id="KW-1185">Reference proteome</keyword>
<dbReference type="Gramene" id="TVT97650">
    <property type="protein sequence ID" value="TVT97650"/>
    <property type="gene ID" value="EJB05_57100"/>
</dbReference>
<dbReference type="Proteomes" id="UP000324897">
    <property type="component" value="Unassembled WGS sequence"/>
</dbReference>
<gene>
    <name evidence="6" type="ORF">EJB05_57100</name>
</gene>
<name>A0A5J9SEC4_9POAL</name>
<evidence type="ECO:0000259" key="5">
    <source>
        <dbReference type="Pfam" id="PF00139"/>
    </source>
</evidence>
<evidence type="ECO:0000256" key="3">
    <source>
        <dbReference type="SAM" id="Phobius"/>
    </source>
</evidence>
<dbReference type="PANTHER" id="PTHR32401:SF43">
    <property type="entry name" value="LEGUME LECTIN DOMAIN-CONTAINING PROTEIN"/>
    <property type="match status" value="1"/>
</dbReference>
<keyword evidence="3" id="KW-1133">Transmembrane helix</keyword>
<feature type="transmembrane region" description="Helical" evidence="3">
    <location>
        <begin position="287"/>
        <end position="313"/>
    </location>
</feature>
<dbReference type="InterPro" id="IPR001220">
    <property type="entry name" value="Legume_lectin_dom"/>
</dbReference>
<dbReference type="GO" id="GO:0030246">
    <property type="term" value="F:carbohydrate binding"/>
    <property type="evidence" value="ECO:0007669"/>
    <property type="project" value="UniProtKB-KW"/>
</dbReference>
<keyword evidence="3" id="KW-0812">Transmembrane</keyword>
<keyword evidence="3" id="KW-0472">Membrane</keyword>
<dbReference type="Pfam" id="PF00139">
    <property type="entry name" value="Lectin_legB"/>
    <property type="match status" value="1"/>
</dbReference>
<sequence length="342" mass="36180">MPQYSHQVTTSSLLKFLLALRIVAGSRAPAQSASGDTVVYSFAGLDDRTGDDDLVVTTTSSILSPALFLFDAQLFPEFNRSEGFVLLSQPIQLWGAAAVDTGRLREASFNTSFTVHGGATPVAFVVLLDSFPPLAASSSNNGSTFAGAAAALINASSADGLAVVEVGSVGSYGPESPDVGLNVTVAPPNGTAAPTMSRTVWIQYNAVTHHIRVYVAAAAGEPRPLEALVDAPLNLTGRRTTQSAFVGFFASTVREVVHGVRKWELTVDGFPGTDGDEDTARVSISTWLLILLAVLGSVAVTIGVASVVVCCYLSRRRQELKMEHIMKQVYPQPTTRREGFCT</sequence>
<dbReference type="EMBL" id="RWGY01000974">
    <property type="protein sequence ID" value="TVT97650.1"/>
    <property type="molecule type" value="Genomic_DNA"/>
</dbReference>
<evidence type="ECO:0000313" key="6">
    <source>
        <dbReference type="EMBL" id="TVT97650.1"/>
    </source>
</evidence>
<dbReference type="InterPro" id="IPR050258">
    <property type="entry name" value="Leguminous_Lectin"/>
</dbReference>
<evidence type="ECO:0000256" key="2">
    <source>
        <dbReference type="ARBA" id="ARBA00022734"/>
    </source>
</evidence>
<organism evidence="6 7">
    <name type="scientific">Eragrostis curvula</name>
    <name type="common">weeping love grass</name>
    <dbReference type="NCBI Taxonomy" id="38414"/>
    <lineage>
        <taxon>Eukaryota</taxon>
        <taxon>Viridiplantae</taxon>
        <taxon>Streptophyta</taxon>
        <taxon>Embryophyta</taxon>
        <taxon>Tracheophyta</taxon>
        <taxon>Spermatophyta</taxon>
        <taxon>Magnoliopsida</taxon>
        <taxon>Liliopsida</taxon>
        <taxon>Poales</taxon>
        <taxon>Poaceae</taxon>
        <taxon>PACMAD clade</taxon>
        <taxon>Chloridoideae</taxon>
        <taxon>Eragrostideae</taxon>
        <taxon>Eragrostidinae</taxon>
        <taxon>Eragrostis</taxon>
    </lineage>
</organism>
<comment type="caution">
    <text evidence="6">The sequence shown here is derived from an EMBL/GenBank/DDBJ whole genome shotgun (WGS) entry which is preliminary data.</text>
</comment>
<dbReference type="OrthoDB" id="660141at2759"/>
<dbReference type="PANTHER" id="PTHR32401">
    <property type="entry name" value="CONCANAVALIN A-LIKE LECTIN FAMILY PROTEIN"/>
    <property type="match status" value="1"/>
</dbReference>
<feature type="signal peptide" evidence="4">
    <location>
        <begin position="1"/>
        <end position="25"/>
    </location>
</feature>
<comment type="similarity">
    <text evidence="1">Belongs to the leguminous lectin family.</text>
</comment>